<organism evidence="2 3">
    <name type="scientific">Mycolicibacterium mageritense</name>
    <name type="common">Mycobacterium mageritense</name>
    <dbReference type="NCBI Taxonomy" id="53462"/>
    <lineage>
        <taxon>Bacteria</taxon>
        <taxon>Bacillati</taxon>
        <taxon>Actinomycetota</taxon>
        <taxon>Actinomycetes</taxon>
        <taxon>Mycobacteriales</taxon>
        <taxon>Mycobacteriaceae</taxon>
        <taxon>Mycolicibacterium</taxon>
    </lineage>
</organism>
<name>A0AAI8XIJ1_MYCME</name>
<dbReference type="Proteomes" id="UP001241092">
    <property type="component" value="Chromosome"/>
</dbReference>
<accession>A0AAI8XIJ1</accession>
<reference evidence="2" key="1">
    <citation type="submission" date="2023-03" db="EMBL/GenBank/DDBJ databases">
        <title>Draft genome sequence of a Mycolicibacterium mageritense strain H4_3_1 isolated from a hybrid biological-inorganic system reactor.</title>
        <authorList>
            <person name="Feng X."/>
            <person name="Kazama D."/>
            <person name="Sato K."/>
            <person name="Kobayashi H."/>
        </authorList>
    </citation>
    <scope>NUCLEOTIDE SEQUENCE</scope>
    <source>
        <strain evidence="2">H4_3_1</strain>
    </source>
</reference>
<proteinExistence type="predicted"/>
<protein>
    <recommendedName>
        <fullName evidence="4">Secreted protein</fullName>
    </recommendedName>
</protein>
<feature type="signal peptide" evidence="1">
    <location>
        <begin position="1"/>
        <end position="23"/>
    </location>
</feature>
<feature type="chain" id="PRO_5042575540" description="Secreted protein" evidence="1">
    <location>
        <begin position="24"/>
        <end position="151"/>
    </location>
</feature>
<evidence type="ECO:0000256" key="1">
    <source>
        <dbReference type="SAM" id="SignalP"/>
    </source>
</evidence>
<dbReference type="RefSeq" id="WP_286213254.1">
    <property type="nucleotide sequence ID" value="NZ_AP027452.1"/>
</dbReference>
<dbReference type="EMBL" id="AP027452">
    <property type="protein sequence ID" value="BDY26499.1"/>
    <property type="molecule type" value="Genomic_DNA"/>
</dbReference>
<dbReference type="AlphaFoldDB" id="A0AAI8XIJ1"/>
<sequence length="151" mass="15608">MRTTFIAALSVATALSSAAVAHAGNDHYQFLSPTGNIACTMDSSGPAYAVCKVREHVWPTPATGSCELASVPGTTGKPGADLQLAEGDRPCLGSNIGQVFFDGPDAPASLDYGRSYIAGTITCGTEPAGVTCTDARTGHYFRVSRESYELG</sequence>
<evidence type="ECO:0008006" key="4">
    <source>
        <dbReference type="Google" id="ProtNLM"/>
    </source>
</evidence>
<evidence type="ECO:0000313" key="2">
    <source>
        <dbReference type="EMBL" id="BDY26499.1"/>
    </source>
</evidence>
<keyword evidence="1" id="KW-0732">Signal</keyword>
<gene>
    <name evidence="2" type="ORF">hbim_00411</name>
</gene>
<evidence type="ECO:0000313" key="3">
    <source>
        <dbReference type="Proteomes" id="UP001241092"/>
    </source>
</evidence>